<dbReference type="PROSITE" id="PS01234">
    <property type="entry name" value="GATB"/>
    <property type="match status" value="1"/>
</dbReference>
<evidence type="ECO:0000256" key="5">
    <source>
        <dbReference type="ARBA" id="ARBA00022840"/>
    </source>
</evidence>
<organism evidence="12 13">
    <name type="scientific">Geodia barretti</name>
    <name type="common">Barrett's horny sponge</name>
    <dbReference type="NCBI Taxonomy" id="519541"/>
    <lineage>
        <taxon>Eukaryota</taxon>
        <taxon>Metazoa</taxon>
        <taxon>Porifera</taxon>
        <taxon>Demospongiae</taxon>
        <taxon>Heteroscleromorpha</taxon>
        <taxon>Tetractinellida</taxon>
        <taxon>Astrophorina</taxon>
        <taxon>Geodiidae</taxon>
        <taxon>Geodia</taxon>
    </lineage>
</organism>
<feature type="domain" description="Asn/Gln amidotransferase" evidence="11">
    <location>
        <begin position="333"/>
        <end position="485"/>
    </location>
</feature>
<dbReference type="InterPro" id="IPR002882">
    <property type="entry name" value="CofD"/>
</dbReference>
<comment type="subcellular location">
    <subcellularLocation>
        <location evidence="10">Mitochondrion</location>
    </subcellularLocation>
</comment>
<evidence type="ECO:0000313" key="13">
    <source>
        <dbReference type="Proteomes" id="UP001174909"/>
    </source>
</evidence>
<dbReference type="SUPFAM" id="SSF55931">
    <property type="entry name" value="Glutamine synthetase/guanido kinase"/>
    <property type="match status" value="1"/>
</dbReference>
<dbReference type="Pfam" id="PF01933">
    <property type="entry name" value="CofD"/>
    <property type="match status" value="1"/>
</dbReference>
<dbReference type="InterPro" id="IPR018027">
    <property type="entry name" value="Asn/Gln_amidotransferase"/>
</dbReference>
<dbReference type="GO" id="GO:0032543">
    <property type="term" value="P:mitochondrial translation"/>
    <property type="evidence" value="ECO:0007669"/>
    <property type="project" value="UniProtKB-UniRule"/>
</dbReference>
<comment type="caution">
    <text evidence="12">The sequence shown here is derived from an EMBL/GenBank/DDBJ whole genome shotgun (WGS) entry which is preliminary data.</text>
</comment>
<keyword evidence="13" id="KW-1185">Reference proteome</keyword>
<dbReference type="GO" id="GO:0043743">
    <property type="term" value="F:LPPG:FO 2-phospho-L-lactate transferase activity"/>
    <property type="evidence" value="ECO:0007669"/>
    <property type="project" value="InterPro"/>
</dbReference>
<dbReference type="GO" id="GO:0050567">
    <property type="term" value="F:glutaminyl-tRNA synthase (glutamine-hydrolyzing) activity"/>
    <property type="evidence" value="ECO:0007669"/>
    <property type="project" value="UniProtKB-UniRule"/>
</dbReference>
<keyword evidence="6 10" id="KW-0648">Protein biosynthesis</keyword>
<dbReference type="HAMAP" id="MF_00121">
    <property type="entry name" value="GatB"/>
    <property type="match status" value="1"/>
</dbReference>
<dbReference type="Proteomes" id="UP001174909">
    <property type="component" value="Unassembled WGS sequence"/>
</dbReference>
<comment type="subunit">
    <text evidence="2">Heterotrimer of A, B and C subunits.</text>
</comment>
<comment type="catalytic activity">
    <reaction evidence="8">
        <text>L-aspartyl-tRNA(Asn) + L-glutamine + ATP + H2O = L-asparaginyl-tRNA(Asn) + L-glutamate + ADP + phosphate + 2 H(+)</text>
        <dbReference type="Rhea" id="RHEA:14513"/>
        <dbReference type="Rhea" id="RHEA-COMP:9674"/>
        <dbReference type="Rhea" id="RHEA-COMP:9677"/>
        <dbReference type="ChEBI" id="CHEBI:15377"/>
        <dbReference type="ChEBI" id="CHEBI:15378"/>
        <dbReference type="ChEBI" id="CHEBI:29985"/>
        <dbReference type="ChEBI" id="CHEBI:30616"/>
        <dbReference type="ChEBI" id="CHEBI:43474"/>
        <dbReference type="ChEBI" id="CHEBI:58359"/>
        <dbReference type="ChEBI" id="CHEBI:78515"/>
        <dbReference type="ChEBI" id="CHEBI:78516"/>
        <dbReference type="ChEBI" id="CHEBI:456216"/>
    </reaction>
</comment>
<dbReference type="Gene3D" id="3.40.50.10680">
    <property type="entry name" value="CofD-like domains"/>
    <property type="match status" value="1"/>
</dbReference>
<dbReference type="SUPFAM" id="SSF89095">
    <property type="entry name" value="GatB/YqeY motif"/>
    <property type="match status" value="1"/>
</dbReference>
<dbReference type="InterPro" id="IPR003789">
    <property type="entry name" value="Asn/Gln_tRNA_amidoTrase-B-like"/>
</dbReference>
<dbReference type="EMBL" id="CASHTH010000839">
    <property type="protein sequence ID" value="CAI8008368.1"/>
    <property type="molecule type" value="Genomic_DNA"/>
</dbReference>
<dbReference type="GO" id="GO:0030956">
    <property type="term" value="C:glutamyl-tRNA(Gln) amidotransferase complex"/>
    <property type="evidence" value="ECO:0007669"/>
    <property type="project" value="UniProtKB-UniRule"/>
</dbReference>
<dbReference type="NCBIfam" id="NF004012">
    <property type="entry name" value="PRK05477.1-2"/>
    <property type="match status" value="1"/>
</dbReference>
<evidence type="ECO:0000256" key="4">
    <source>
        <dbReference type="ARBA" id="ARBA00022741"/>
    </source>
</evidence>
<dbReference type="Gene3D" id="1.10.150.380">
    <property type="entry name" value="GatB domain, N-terminal subdomain"/>
    <property type="match status" value="1"/>
</dbReference>
<dbReference type="GO" id="GO:0070681">
    <property type="term" value="P:glutaminyl-tRNAGln biosynthesis via transamidation"/>
    <property type="evidence" value="ECO:0007669"/>
    <property type="project" value="UniProtKB-UniRule"/>
</dbReference>
<proteinExistence type="inferred from homology"/>
<comment type="subunit">
    <text evidence="10">Subunit of the heterotrimeric GatCAB amidotransferase (AdT) complex, composed of A, B and C subunits.</text>
</comment>
<keyword evidence="10" id="KW-0496">Mitochondrion</keyword>
<dbReference type="InterPro" id="IPR017959">
    <property type="entry name" value="Asn/Gln-tRNA_amidoTrfase_suB/E"/>
</dbReference>
<keyword evidence="5 10" id="KW-0067">ATP-binding</keyword>
<comment type="function">
    <text evidence="10">Allows the formation of correctly charged Gln-tRNA(Gln) through the transamidation of misacylated Glu-tRNA(Gln) in the mitochondria. The reaction takes place in the presence of glutamine and ATP through an activated gamma-phospho-Glu-tRNA(Gln).</text>
</comment>
<keyword evidence="4 10" id="KW-0547">Nucleotide-binding</keyword>
<dbReference type="Pfam" id="PF02637">
    <property type="entry name" value="GatB_Yqey"/>
    <property type="match status" value="1"/>
</dbReference>
<accession>A0AA35RBH3</accession>
<dbReference type="InterPro" id="IPR042114">
    <property type="entry name" value="GatB_C_1"/>
</dbReference>
<sequence>MDTQYETVIGLEVHVQLRTHSKMFCSCGADYQLMPPNTRVCPVCLALPGTLPVVNSRAVEDAIKIGLALNCKVAETTKFDRKNYAYPDLMKGYQISQYDVPICYDGYMDLPGDPSSRIGIERVHMEEDVARLIHIPGQDGEAGHTLMDVNRAGVPLMEVVSRPDLRTTDQVEAYISNLQMIIRYIDVGTANMEEGSFRCDANVSIRPAGSTKLGAKVEIKNMNRIRAVTRALEYEIARQTEDVKAGNRVVQETRGWDDEVGVTVSQRSKEDAHDYRYFPEPDLPPLRIGASLVDHIRSELPELPALRKDRFQQSWGLPEYDAALLTSSRTTADYFEQVVRSVGAMAKGEMSAFAKETANWLNGEMARHMNNDGTTNVFDTRIRPENLAVLVGRFGRRELNNAGAKQVFGEMYRSGADADDVIEQQGLQQVSDTSELDPVADEVIQANPSAVRDYLGGKKTAVRFLVGQVMKATRALEAEPLMKELFEYRFTEGNGLAGHSFGNLFIAAMSGVTGNFEQAVSESSRVLKVTGRIVPSTLWTFG</sequence>
<comment type="catalytic activity">
    <reaction evidence="9 10">
        <text>L-glutamyl-tRNA(Gln) + L-glutamine + ATP + H2O = L-glutaminyl-tRNA(Gln) + L-glutamate + ADP + phosphate + H(+)</text>
        <dbReference type="Rhea" id="RHEA:17521"/>
        <dbReference type="Rhea" id="RHEA-COMP:9681"/>
        <dbReference type="Rhea" id="RHEA-COMP:9684"/>
        <dbReference type="ChEBI" id="CHEBI:15377"/>
        <dbReference type="ChEBI" id="CHEBI:15378"/>
        <dbReference type="ChEBI" id="CHEBI:29985"/>
        <dbReference type="ChEBI" id="CHEBI:30616"/>
        <dbReference type="ChEBI" id="CHEBI:43474"/>
        <dbReference type="ChEBI" id="CHEBI:58359"/>
        <dbReference type="ChEBI" id="CHEBI:78520"/>
        <dbReference type="ChEBI" id="CHEBI:78521"/>
        <dbReference type="ChEBI" id="CHEBI:456216"/>
    </reaction>
</comment>
<dbReference type="AlphaFoldDB" id="A0AA35RBH3"/>
<evidence type="ECO:0000256" key="6">
    <source>
        <dbReference type="ARBA" id="ARBA00022917"/>
    </source>
</evidence>
<dbReference type="PANTHER" id="PTHR11659:SF0">
    <property type="entry name" value="GLUTAMYL-TRNA(GLN) AMIDOTRANSFERASE SUBUNIT B, MITOCHONDRIAL"/>
    <property type="match status" value="1"/>
</dbReference>
<comment type="similarity">
    <text evidence="1 10">Belongs to the GatB/GatE family. GatB subfamily.</text>
</comment>
<dbReference type="InterPro" id="IPR014746">
    <property type="entry name" value="Gln_synth/guanido_kin_cat_dom"/>
</dbReference>
<keyword evidence="3 10" id="KW-0436">Ligase</keyword>
<name>A0AA35RBH3_GEOBA</name>
<evidence type="ECO:0000256" key="3">
    <source>
        <dbReference type="ARBA" id="ARBA00022598"/>
    </source>
</evidence>
<reference evidence="12" key="1">
    <citation type="submission" date="2023-03" db="EMBL/GenBank/DDBJ databases">
        <authorList>
            <person name="Steffen K."/>
            <person name="Cardenas P."/>
        </authorList>
    </citation>
    <scope>NUCLEOTIDE SEQUENCE</scope>
</reference>
<evidence type="ECO:0000256" key="1">
    <source>
        <dbReference type="ARBA" id="ARBA00005306"/>
    </source>
</evidence>
<dbReference type="InterPro" id="IPR004413">
    <property type="entry name" value="GatB"/>
</dbReference>
<dbReference type="PANTHER" id="PTHR11659">
    <property type="entry name" value="GLUTAMYL-TRNA GLN AMIDOTRANSFERASE SUBUNIT B MITOCHONDRIAL AND PROKARYOTIC PET112-RELATED"/>
    <property type="match status" value="1"/>
</dbReference>
<evidence type="ECO:0000256" key="10">
    <source>
        <dbReference type="HAMAP-Rule" id="MF_03147"/>
    </source>
</evidence>
<evidence type="ECO:0000256" key="7">
    <source>
        <dbReference type="ARBA" id="ARBA00024799"/>
    </source>
</evidence>
<evidence type="ECO:0000256" key="9">
    <source>
        <dbReference type="ARBA" id="ARBA00047913"/>
    </source>
</evidence>
<evidence type="ECO:0000259" key="11">
    <source>
        <dbReference type="SMART" id="SM00845"/>
    </source>
</evidence>
<evidence type="ECO:0000256" key="8">
    <source>
        <dbReference type="ARBA" id="ARBA00047380"/>
    </source>
</evidence>
<dbReference type="NCBIfam" id="NF004014">
    <property type="entry name" value="PRK05477.1-4"/>
    <property type="match status" value="1"/>
</dbReference>
<dbReference type="SMART" id="SM00845">
    <property type="entry name" value="GatB_Yqey"/>
    <property type="match status" value="1"/>
</dbReference>
<dbReference type="Pfam" id="PF02934">
    <property type="entry name" value="GatB_N"/>
    <property type="match status" value="1"/>
</dbReference>
<dbReference type="EC" id="6.3.5.-" evidence="10"/>
<evidence type="ECO:0000256" key="2">
    <source>
        <dbReference type="ARBA" id="ARBA00011123"/>
    </source>
</evidence>
<protein>
    <recommendedName>
        <fullName evidence="10">Glutamyl-tRNA(Gln) amidotransferase subunit B, mitochondrial</fullName>
        <shortName evidence="10">Glu-AdT subunit B</shortName>
        <ecNumber evidence="10">6.3.5.-</ecNumber>
    </recommendedName>
</protein>
<gene>
    <name evidence="12" type="ORF">GBAR_LOCUS5734</name>
</gene>
<dbReference type="NCBIfam" id="TIGR00133">
    <property type="entry name" value="gatB"/>
    <property type="match status" value="1"/>
</dbReference>
<dbReference type="InterPro" id="IPR038136">
    <property type="entry name" value="CofD-like_dom_sf"/>
</dbReference>
<dbReference type="InterPro" id="IPR017958">
    <property type="entry name" value="Gln-tRNA_amidoTrfase_suB_CS"/>
</dbReference>
<dbReference type="GO" id="GO:0005524">
    <property type="term" value="F:ATP binding"/>
    <property type="evidence" value="ECO:0007669"/>
    <property type="project" value="UniProtKB-KW"/>
</dbReference>
<comment type="function">
    <text evidence="7">Allows the formation of correctly charged Asn-tRNA(Asn) or Gln-tRNA(Gln) through the transamidation of misacylated Asp-tRNA(Asn) or Glu-tRNA(Gln) in organisms which lack either or both of asparaginyl-tRNA or glutaminyl-tRNA synthetases. The reaction takes place in the presence of glutamine and ATP through an activated phospho-Asp-tRNA(Asn) or phospho-Glu-tRNA(Gln).</text>
</comment>
<dbReference type="SUPFAM" id="SSF142338">
    <property type="entry name" value="CofD-like"/>
    <property type="match status" value="1"/>
</dbReference>
<dbReference type="GO" id="GO:0005739">
    <property type="term" value="C:mitochondrion"/>
    <property type="evidence" value="ECO:0007669"/>
    <property type="project" value="UniProtKB-SubCell"/>
</dbReference>
<evidence type="ECO:0000313" key="12">
    <source>
        <dbReference type="EMBL" id="CAI8008368.1"/>
    </source>
</evidence>
<dbReference type="InterPro" id="IPR006075">
    <property type="entry name" value="Asn/Gln-tRNA_Trfase_suB/E_cat"/>
</dbReference>